<dbReference type="Pfam" id="PF13479">
    <property type="entry name" value="AAA_24"/>
    <property type="match status" value="1"/>
</dbReference>
<dbReference type="STRING" id="592010.GCWU000182_001461"/>
<sequence length="304" mass="34171">MAVNLATVLPPNKKQATVDTPRNFFLYGQTMNGKSYLAGEFPNPLFLDTDGNAKANPFPSLELRNIRGKDGKIERSIIDQLDDIITALQTQKHTFETLVLDVIDDIVVMIEATICDREGVETLADIGYGKGYAAFKSIFQQLVIELKALPMNIVYVSRISTKIENNVTIEEPSLPEKHVNIVNGNCDYMIQCKKIGKNYIRQVKMKRKNYVREQIDDENILAILDTVTGAFERSRQTSKKEQDAIVKKLEEAQEEVIKGADVFEEMEEEVAQQVAEALTKEPEPTPAAQPTQGLKSSRPRPKLK</sequence>
<dbReference type="GeneID" id="84817963"/>
<keyword evidence="4" id="KW-1185">Reference proteome</keyword>
<evidence type="ECO:0000313" key="3">
    <source>
        <dbReference type="EMBL" id="ESK65300.1"/>
    </source>
</evidence>
<dbReference type="RefSeq" id="WP_023392103.1">
    <property type="nucleotide sequence ID" value="NZ_KI535340.1"/>
</dbReference>
<dbReference type="Proteomes" id="UP000019050">
    <property type="component" value="Unassembled WGS sequence"/>
</dbReference>
<dbReference type="HOGENOM" id="CLU_075271_0_0_9"/>
<proteinExistence type="predicted"/>
<evidence type="ECO:0000313" key="4">
    <source>
        <dbReference type="Proteomes" id="UP000019050"/>
    </source>
</evidence>
<feature type="coiled-coil region" evidence="1">
    <location>
        <begin position="235"/>
        <end position="269"/>
    </location>
</feature>
<feature type="region of interest" description="Disordered" evidence="2">
    <location>
        <begin position="271"/>
        <end position="304"/>
    </location>
</feature>
<gene>
    <name evidence="3" type="ORF">GCWU000182_001461</name>
</gene>
<name>W1Q2G4_ABIDE</name>
<evidence type="ECO:0000256" key="1">
    <source>
        <dbReference type="SAM" id="Coils"/>
    </source>
</evidence>
<organism evidence="3 4">
    <name type="scientific">Abiotrophia defectiva ATCC 49176</name>
    <dbReference type="NCBI Taxonomy" id="592010"/>
    <lineage>
        <taxon>Bacteria</taxon>
        <taxon>Bacillati</taxon>
        <taxon>Bacillota</taxon>
        <taxon>Bacilli</taxon>
        <taxon>Lactobacillales</taxon>
        <taxon>Aerococcaceae</taxon>
        <taxon>Abiotrophia</taxon>
    </lineage>
</organism>
<keyword evidence="1" id="KW-0175">Coiled coil</keyword>
<dbReference type="EMBL" id="ACIN03000013">
    <property type="protein sequence ID" value="ESK65300.1"/>
    <property type="molecule type" value="Genomic_DNA"/>
</dbReference>
<evidence type="ECO:0008006" key="5">
    <source>
        <dbReference type="Google" id="ProtNLM"/>
    </source>
</evidence>
<accession>W1Q2G4</accession>
<evidence type="ECO:0000256" key="2">
    <source>
        <dbReference type="SAM" id="MobiDB-lite"/>
    </source>
</evidence>
<dbReference type="eggNOG" id="COG2887">
    <property type="taxonomic scope" value="Bacteria"/>
</dbReference>
<dbReference type="OrthoDB" id="5413799at2"/>
<dbReference type="AlphaFoldDB" id="W1Q2G4"/>
<comment type="caution">
    <text evidence="3">The sequence shown here is derived from an EMBL/GenBank/DDBJ whole genome shotgun (WGS) entry which is preliminary data.</text>
</comment>
<protein>
    <recommendedName>
        <fullName evidence="5">Phage nucleotide-binding protein</fullName>
    </recommendedName>
</protein>
<reference evidence="3" key="1">
    <citation type="submission" date="2013-06" db="EMBL/GenBank/DDBJ databases">
        <authorList>
            <person name="Weinstock G."/>
            <person name="Sodergren E."/>
            <person name="Clifton S."/>
            <person name="Fulton L."/>
            <person name="Fulton B."/>
            <person name="Courtney L."/>
            <person name="Fronick C."/>
            <person name="Harrison M."/>
            <person name="Strong C."/>
            <person name="Farmer C."/>
            <person name="Delahaunty K."/>
            <person name="Markovic C."/>
            <person name="Hall O."/>
            <person name="Minx P."/>
            <person name="Tomlinson C."/>
            <person name="Mitreva M."/>
            <person name="Nelson J."/>
            <person name="Hou S."/>
            <person name="Wollam A."/>
            <person name="Pepin K.H."/>
            <person name="Johnson M."/>
            <person name="Bhonagiri V."/>
            <person name="Nash W.E."/>
            <person name="Warren W."/>
            <person name="Chinwalla A."/>
            <person name="Mardis E.R."/>
            <person name="Wilson R.K."/>
        </authorList>
    </citation>
    <scope>NUCLEOTIDE SEQUENCE [LARGE SCALE GENOMIC DNA]</scope>
    <source>
        <strain evidence="3">ATCC 49176</strain>
    </source>
</reference>